<feature type="non-terminal residue" evidence="1">
    <location>
        <position position="34"/>
    </location>
</feature>
<sequence>MGWERLGWVDPPADRPWRVTHAALPYGVALDTGR</sequence>
<dbReference type="EMBL" id="UINC01154788">
    <property type="protein sequence ID" value="SVD50261.1"/>
    <property type="molecule type" value="Genomic_DNA"/>
</dbReference>
<evidence type="ECO:0000313" key="1">
    <source>
        <dbReference type="EMBL" id="SVD50261.1"/>
    </source>
</evidence>
<name>A0A382VWJ3_9ZZZZ</name>
<accession>A0A382VWJ3</accession>
<proteinExistence type="predicted"/>
<dbReference type="AlphaFoldDB" id="A0A382VWJ3"/>
<gene>
    <name evidence="1" type="ORF">METZ01_LOCUS403115</name>
</gene>
<organism evidence="1">
    <name type="scientific">marine metagenome</name>
    <dbReference type="NCBI Taxonomy" id="408172"/>
    <lineage>
        <taxon>unclassified sequences</taxon>
        <taxon>metagenomes</taxon>
        <taxon>ecological metagenomes</taxon>
    </lineage>
</organism>
<protein>
    <submittedName>
        <fullName evidence="1">Uncharacterized protein</fullName>
    </submittedName>
</protein>
<reference evidence="1" key="1">
    <citation type="submission" date="2018-05" db="EMBL/GenBank/DDBJ databases">
        <authorList>
            <person name="Lanie J.A."/>
            <person name="Ng W.-L."/>
            <person name="Kazmierczak K.M."/>
            <person name="Andrzejewski T.M."/>
            <person name="Davidsen T.M."/>
            <person name="Wayne K.J."/>
            <person name="Tettelin H."/>
            <person name="Glass J.I."/>
            <person name="Rusch D."/>
            <person name="Podicherti R."/>
            <person name="Tsui H.-C.T."/>
            <person name="Winkler M.E."/>
        </authorList>
    </citation>
    <scope>NUCLEOTIDE SEQUENCE</scope>
</reference>